<keyword evidence="5 7" id="KW-1133">Transmembrane helix</keyword>
<protein>
    <submittedName>
        <fullName evidence="9">Multiple sugar-binding transport system permease protein MsmG</fullName>
    </submittedName>
</protein>
<name>A0A1E3L2I8_9BACL</name>
<dbReference type="InterPro" id="IPR000515">
    <property type="entry name" value="MetI-like"/>
</dbReference>
<sequence length="274" mass="30934">METHKRTNWTVNILIALGTIVVLFPLYMAITIALKDPQQMSQSLFGLPTTWRFDNFASAIELTNFFQAFRNSALVTTATVILTLLTNSMVAYAIGRNMDRKFFKGLYFYFVSAMFIPFPIIMLPIVKLTSSLHMTNLVGLTILHTVYALAFNVFVYVGYIRSIPAVLEEAATVDGATTWGTFWRIIFPLMAPINATVGILVCLSTYNDFLLPLIIVSDQNMYTLPLVQYIFQGQFNTDYNLAFASYLLAMLPMIIIYLFAQKWIISGVTRGSVK</sequence>
<keyword evidence="2 7" id="KW-0813">Transport</keyword>
<organism evidence="9 10">
    <name type="scientific">Paenibacillus nuruki</name>
    <dbReference type="NCBI Taxonomy" id="1886670"/>
    <lineage>
        <taxon>Bacteria</taxon>
        <taxon>Bacillati</taxon>
        <taxon>Bacillota</taxon>
        <taxon>Bacilli</taxon>
        <taxon>Bacillales</taxon>
        <taxon>Paenibacillaceae</taxon>
        <taxon>Paenibacillus</taxon>
    </lineage>
</organism>
<dbReference type="SUPFAM" id="SSF161098">
    <property type="entry name" value="MetI-like"/>
    <property type="match status" value="1"/>
</dbReference>
<feature type="transmembrane region" description="Helical" evidence="7">
    <location>
        <begin position="73"/>
        <end position="94"/>
    </location>
</feature>
<keyword evidence="4 7" id="KW-0812">Transmembrane</keyword>
<dbReference type="EMBL" id="MDER01000044">
    <property type="protein sequence ID" value="ODP27988.1"/>
    <property type="molecule type" value="Genomic_DNA"/>
</dbReference>
<dbReference type="PANTHER" id="PTHR32243:SF24">
    <property type="entry name" value="DIACETYLCHITOBIOSE UPTAKE SYSTEM PERMEASE PROTEIN NGCG"/>
    <property type="match status" value="1"/>
</dbReference>
<feature type="transmembrane region" description="Helical" evidence="7">
    <location>
        <begin position="138"/>
        <end position="160"/>
    </location>
</feature>
<dbReference type="STRING" id="1886670.PTI45_02626"/>
<gene>
    <name evidence="9" type="ORF">PTI45_02626</name>
</gene>
<dbReference type="GO" id="GO:0005886">
    <property type="term" value="C:plasma membrane"/>
    <property type="evidence" value="ECO:0007669"/>
    <property type="project" value="UniProtKB-SubCell"/>
</dbReference>
<reference evidence="9 10" key="1">
    <citation type="submission" date="2016-08" db="EMBL/GenBank/DDBJ databases">
        <title>Genome sequencing of Paenibacillus sp. TI45-13ar, isolated from Korean traditional nuruk.</title>
        <authorList>
            <person name="Kim S.-J."/>
        </authorList>
    </citation>
    <scope>NUCLEOTIDE SEQUENCE [LARGE SCALE GENOMIC DNA]</scope>
    <source>
        <strain evidence="9 10">TI45-13ar</strain>
    </source>
</reference>
<dbReference type="CDD" id="cd06261">
    <property type="entry name" value="TM_PBP2"/>
    <property type="match status" value="1"/>
</dbReference>
<dbReference type="GO" id="GO:0055085">
    <property type="term" value="P:transmembrane transport"/>
    <property type="evidence" value="ECO:0007669"/>
    <property type="project" value="InterPro"/>
</dbReference>
<keyword evidence="3" id="KW-1003">Cell membrane</keyword>
<keyword evidence="10" id="KW-1185">Reference proteome</keyword>
<comment type="similarity">
    <text evidence="7">Belongs to the binding-protein-dependent transport system permease family.</text>
</comment>
<dbReference type="Pfam" id="PF00528">
    <property type="entry name" value="BPD_transp_1"/>
    <property type="match status" value="1"/>
</dbReference>
<accession>A0A1E3L2I8</accession>
<evidence type="ECO:0000256" key="4">
    <source>
        <dbReference type="ARBA" id="ARBA00022692"/>
    </source>
</evidence>
<evidence type="ECO:0000313" key="10">
    <source>
        <dbReference type="Proteomes" id="UP000094578"/>
    </source>
</evidence>
<evidence type="ECO:0000256" key="1">
    <source>
        <dbReference type="ARBA" id="ARBA00004651"/>
    </source>
</evidence>
<comment type="caution">
    <text evidence="9">The sequence shown here is derived from an EMBL/GenBank/DDBJ whole genome shotgun (WGS) entry which is preliminary data.</text>
</comment>
<dbReference type="Gene3D" id="1.10.3720.10">
    <property type="entry name" value="MetI-like"/>
    <property type="match status" value="1"/>
</dbReference>
<evidence type="ECO:0000313" key="9">
    <source>
        <dbReference type="EMBL" id="ODP27988.1"/>
    </source>
</evidence>
<feature type="domain" description="ABC transmembrane type-1" evidence="8">
    <location>
        <begin position="69"/>
        <end position="260"/>
    </location>
</feature>
<feature type="transmembrane region" description="Helical" evidence="7">
    <location>
        <begin position="241"/>
        <end position="260"/>
    </location>
</feature>
<evidence type="ECO:0000256" key="2">
    <source>
        <dbReference type="ARBA" id="ARBA00022448"/>
    </source>
</evidence>
<dbReference type="Proteomes" id="UP000094578">
    <property type="component" value="Unassembled WGS sequence"/>
</dbReference>
<dbReference type="PROSITE" id="PS50928">
    <property type="entry name" value="ABC_TM1"/>
    <property type="match status" value="1"/>
</dbReference>
<feature type="transmembrane region" description="Helical" evidence="7">
    <location>
        <begin position="106"/>
        <end position="126"/>
    </location>
</feature>
<comment type="subcellular location">
    <subcellularLocation>
        <location evidence="1 7">Cell membrane</location>
        <topology evidence="1 7">Multi-pass membrane protein</topology>
    </subcellularLocation>
</comment>
<dbReference type="RefSeq" id="WP_069328033.1">
    <property type="nucleotide sequence ID" value="NZ_MDER01000044.1"/>
</dbReference>
<evidence type="ECO:0000256" key="7">
    <source>
        <dbReference type="RuleBase" id="RU363032"/>
    </source>
</evidence>
<evidence type="ECO:0000259" key="8">
    <source>
        <dbReference type="PROSITE" id="PS50928"/>
    </source>
</evidence>
<evidence type="ECO:0000256" key="6">
    <source>
        <dbReference type="ARBA" id="ARBA00023136"/>
    </source>
</evidence>
<feature type="transmembrane region" description="Helical" evidence="7">
    <location>
        <begin position="12"/>
        <end position="34"/>
    </location>
</feature>
<feature type="transmembrane region" description="Helical" evidence="7">
    <location>
        <begin position="181"/>
        <end position="206"/>
    </location>
</feature>
<dbReference type="PATRIC" id="fig|1886670.3.peg.2670"/>
<dbReference type="AlphaFoldDB" id="A0A1E3L2I8"/>
<dbReference type="PANTHER" id="PTHR32243">
    <property type="entry name" value="MALTOSE TRANSPORT SYSTEM PERMEASE-RELATED"/>
    <property type="match status" value="1"/>
</dbReference>
<evidence type="ECO:0000256" key="5">
    <source>
        <dbReference type="ARBA" id="ARBA00022989"/>
    </source>
</evidence>
<keyword evidence="6 7" id="KW-0472">Membrane</keyword>
<dbReference type="InterPro" id="IPR050901">
    <property type="entry name" value="BP-dep_ABC_trans_perm"/>
</dbReference>
<dbReference type="InterPro" id="IPR035906">
    <property type="entry name" value="MetI-like_sf"/>
</dbReference>
<evidence type="ECO:0000256" key="3">
    <source>
        <dbReference type="ARBA" id="ARBA00022475"/>
    </source>
</evidence>
<proteinExistence type="inferred from homology"/>